<dbReference type="InterPro" id="IPR006501">
    <property type="entry name" value="Pectinesterase_inhib_dom"/>
</dbReference>
<accession>A0ABD1I888</accession>
<proteinExistence type="predicted"/>
<evidence type="ECO:0000259" key="2">
    <source>
        <dbReference type="SMART" id="SM00856"/>
    </source>
</evidence>
<dbReference type="Gene3D" id="1.20.140.40">
    <property type="entry name" value="Invertase/pectin methylesterase inhibitor family protein"/>
    <property type="match status" value="1"/>
</dbReference>
<dbReference type="NCBIfam" id="TIGR01614">
    <property type="entry name" value="PME_inhib"/>
    <property type="match status" value="1"/>
</dbReference>
<dbReference type="Pfam" id="PF04043">
    <property type="entry name" value="PMEI"/>
    <property type="match status" value="1"/>
</dbReference>
<feature type="signal peptide" evidence="1">
    <location>
        <begin position="1"/>
        <end position="26"/>
    </location>
</feature>
<feature type="chain" id="PRO_5044818389" description="Pectinesterase inhibitor domain-containing protein" evidence="1">
    <location>
        <begin position="27"/>
        <end position="186"/>
    </location>
</feature>
<dbReference type="InterPro" id="IPR035513">
    <property type="entry name" value="Invertase/methylesterase_inhib"/>
</dbReference>
<dbReference type="SMART" id="SM00856">
    <property type="entry name" value="PMEI"/>
    <property type="match status" value="1"/>
</dbReference>
<evidence type="ECO:0000313" key="4">
    <source>
        <dbReference type="Proteomes" id="UP001567538"/>
    </source>
</evidence>
<keyword evidence="1" id="KW-0732">Signal</keyword>
<dbReference type="PANTHER" id="PTHR31890">
    <property type="entry name" value="PLANT INVERTASE/PECTIN METHYLESTERASE INHIBITOR SUPERFAMILY PROTEIN"/>
    <property type="match status" value="1"/>
</dbReference>
<name>A0ABD1I888_SALDI</name>
<dbReference type="AlphaFoldDB" id="A0ABD1I888"/>
<comment type="caution">
    <text evidence="3">The sequence shown here is derived from an EMBL/GenBank/DDBJ whole genome shotgun (WGS) entry which is preliminary data.</text>
</comment>
<sequence length="186" mass="20583">MSSSISSTLIIVFIPFILLLFSTSHAASSSPLIKKICHIVRKDYDVEMCDKTLESEPRVASARNIYDLSIEVMKSGISRSKRTRRHIRSLLKKNSTNPKAKAALEQCKSSYDWAIGSTRSALAEVKEGEYQTATYDLLLAATDCIRDCQEVVTSKVIKDKIIVRGNKLAKIFGLSAVVAVDRIPST</sequence>
<keyword evidence="4" id="KW-1185">Reference proteome</keyword>
<dbReference type="PANTHER" id="PTHR31890:SF9">
    <property type="entry name" value="PLANT INVERTASE_PECTIN METHYLESTERASE INHIBITOR SUPERFAMILY PROTEIN"/>
    <property type="match status" value="1"/>
</dbReference>
<dbReference type="InterPro" id="IPR034088">
    <property type="entry name" value="Pla_a_1-like"/>
</dbReference>
<organism evidence="3 4">
    <name type="scientific">Salvia divinorum</name>
    <name type="common">Maria pastora</name>
    <name type="synonym">Diviner's sage</name>
    <dbReference type="NCBI Taxonomy" id="28513"/>
    <lineage>
        <taxon>Eukaryota</taxon>
        <taxon>Viridiplantae</taxon>
        <taxon>Streptophyta</taxon>
        <taxon>Embryophyta</taxon>
        <taxon>Tracheophyta</taxon>
        <taxon>Spermatophyta</taxon>
        <taxon>Magnoliopsida</taxon>
        <taxon>eudicotyledons</taxon>
        <taxon>Gunneridae</taxon>
        <taxon>Pentapetalae</taxon>
        <taxon>asterids</taxon>
        <taxon>lamiids</taxon>
        <taxon>Lamiales</taxon>
        <taxon>Lamiaceae</taxon>
        <taxon>Nepetoideae</taxon>
        <taxon>Mentheae</taxon>
        <taxon>Salviinae</taxon>
        <taxon>Salvia</taxon>
        <taxon>Salvia subgen. Calosphace</taxon>
    </lineage>
</organism>
<gene>
    <name evidence="3" type="ORF">AAHA92_07215</name>
</gene>
<dbReference type="EMBL" id="JBEAFC010000003">
    <property type="protein sequence ID" value="KAL1564937.1"/>
    <property type="molecule type" value="Genomic_DNA"/>
</dbReference>
<evidence type="ECO:0000313" key="3">
    <source>
        <dbReference type="EMBL" id="KAL1564937.1"/>
    </source>
</evidence>
<reference evidence="3 4" key="1">
    <citation type="submission" date="2024-06" db="EMBL/GenBank/DDBJ databases">
        <title>A chromosome level genome sequence of Diviner's sage (Salvia divinorum).</title>
        <authorList>
            <person name="Ford S.A."/>
            <person name="Ro D.-K."/>
            <person name="Ness R.W."/>
            <person name="Phillips M.A."/>
        </authorList>
    </citation>
    <scope>NUCLEOTIDE SEQUENCE [LARGE SCALE GENOMIC DNA]</scope>
    <source>
        <strain evidence="3">SAF-2024a</strain>
        <tissue evidence="3">Leaf</tissue>
    </source>
</reference>
<evidence type="ECO:0000256" key="1">
    <source>
        <dbReference type="SAM" id="SignalP"/>
    </source>
</evidence>
<dbReference type="Proteomes" id="UP001567538">
    <property type="component" value="Unassembled WGS sequence"/>
</dbReference>
<dbReference type="SUPFAM" id="SSF101148">
    <property type="entry name" value="Plant invertase/pectin methylesterase inhibitor"/>
    <property type="match status" value="1"/>
</dbReference>
<dbReference type="CDD" id="cd15795">
    <property type="entry name" value="PMEI-Pla_a_1_like"/>
    <property type="match status" value="1"/>
</dbReference>
<protein>
    <recommendedName>
        <fullName evidence="2">Pectinesterase inhibitor domain-containing protein</fullName>
    </recommendedName>
</protein>
<feature type="domain" description="Pectinesterase inhibitor" evidence="2">
    <location>
        <begin position="28"/>
        <end position="178"/>
    </location>
</feature>